<dbReference type="InterPro" id="IPR001345">
    <property type="entry name" value="PG/BPGM_mutase_AS"/>
</dbReference>
<organism evidence="3 4">
    <name type="scientific">Arcanobacterium phocae</name>
    <dbReference type="NCBI Taxonomy" id="131112"/>
    <lineage>
        <taxon>Bacteria</taxon>
        <taxon>Bacillati</taxon>
        <taxon>Actinomycetota</taxon>
        <taxon>Actinomycetes</taxon>
        <taxon>Actinomycetales</taxon>
        <taxon>Actinomycetaceae</taxon>
        <taxon>Arcanobacterium</taxon>
    </lineage>
</organism>
<dbReference type="AlphaFoldDB" id="A0A1H2LHN5"/>
<evidence type="ECO:0000256" key="1">
    <source>
        <dbReference type="PIRSR" id="PIRSR613078-1"/>
    </source>
</evidence>
<evidence type="ECO:0000313" key="3">
    <source>
        <dbReference type="EMBL" id="SDU80352.1"/>
    </source>
</evidence>
<dbReference type="EMBL" id="LT629804">
    <property type="protein sequence ID" value="SDU80352.1"/>
    <property type="molecule type" value="Genomic_DNA"/>
</dbReference>
<evidence type="ECO:0000256" key="2">
    <source>
        <dbReference type="PIRSR" id="PIRSR613078-2"/>
    </source>
</evidence>
<feature type="active site" description="Proton donor/acceptor" evidence="1">
    <location>
        <position position="84"/>
    </location>
</feature>
<dbReference type="OrthoDB" id="4697614at2"/>
<dbReference type="GeneID" id="65344910"/>
<dbReference type="Pfam" id="PF00300">
    <property type="entry name" value="His_Phos_1"/>
    <property type="match status" value="1"/>
</dbReference>
<proteinExistence type="predicted"/>
<dbReference type="GO" id="GO:0005737">
    <property type="term" value="C:cytoplasm"/>
    <property type="evidence" value="ECO:0007669"/>
    <property type="project" value="TreeGrafter"/>
</dbReference>
<dbReference type="InterPro" id="IPR013078">
    <property type="entry name" value="His_Pase_superF_clade-1"/>
</dbReference>
<name>A0A1H2LHN5_9ACTO</name>
<dbReference type="SUPFAM" id="SSF53254">
    <property type="entry name" value="Phosphoglycerate mutase-like"/>
    <property type="match status" value="1"/>
</dbReference>
<feature type="active site" description="Tele-phosphohistidine intermediate" evidence="1">
    <location>
        <position position="11"/>
    </location>
</feature>
<dbReference type="STRING" id="131112.SAMN04489737_1176"/>
<dbReference type="RefSeq" id="WP_091280978.1">
    <property type="nucleotide sequence ID" value="NZ_JABAPH010000008.1"/>
</dbReference>
<feature type="binding site" evidence="2">
    <location>
        <begin position="84"/>
        <end position="87"/>
    </location>
    <ligand>
        <name>substrate</name>
    </ligand>
</feature>
<protein>
    <submittedName>
        <fullName evidence="3">Probable phosphoglycerate mutase</fullName>
    </submittedName>
</protein>
<dbReference type="PROSITE" id="PS00175">
    <property type="entry name" value="PG_MUTASE"/>
    <property type="match status" value="1"/>
</dbReference>
<dbReference type="CDD" id="cd07067">
    <property type="entry name" value="HP_PGM_like"/>
    <property type="match status" value="1"/>
</dbReference>
<gene>
    <name evidence="3" type="ORF">SAMN04489737_1176</name>
</gene>
<dbReference type="PANTHER" id="PTHR48100:SF62">
    <property type="entry name" value="GLUCOSYL-3-PHOSPHOGLYCERATE PHOSPHATASE"/>
    <property type="match status" value="1"/>
</dbReference>
<evidence type="ECO:0000313" key="4">
    <source>
        <dbReference type="Proteomes" id="UP000214355"/>
    </source>
</evidence>
<dbReference type="InterPro" id="IPR029033">
    <property type="entry name" value="His_PPase_superfam"/>
</dbReference>
<accession>A0A1H2LHN5</accession>
<feature type="binding site" evidence="2">
    <location>
        <begin position="10"/>
        <end position="17"/>
    </location>
    <ligand>
        <name>substrate</name>
    </ligand>
</feature>
<keyword evidence="4" id="KW-1185">Reference proteome</keyword>
<dbReference type="Proteomes" id="UP000214355">
    <property type="component" value="Chromosome I"/>
</dbReference>
<sequence length="212" mass="23487">MPVKRIILLRHGQTNNNSEARIQGTQNTPLNSVGRAQAVAVAQQLSELGITRIIASDLERAYDTALAVGKRIGLPVQVDSRLRERGYGDWEGRTSAEIQASYPVDWKRWRAGQEPGVAGVQTRRDNGEQVAQAINDHIVALADDPNEHTLLFTSHGSALVNGVMVLMGQDPSIWNMLQGLDNCHWAELLPRHGATPPWRVKSWNRFLVETST</sequence>
<dbReference type="PANTHER" id="PTHR48100">
    <property type="entry name" value="BROAD-SPECIFICITY PHOSPHATASE YOR283W-RELATED"/>
    <property type="match status" value="1"/>
</dbReference>
<dbReference type="SMART" id="SM00855">
    <property type="entry name" value="PGAM"/>
    <property type="match status" value="1"/>
</dbReference>
<feature type="binding site" evidence="2">
    <location>
        <position position="60"/>
    </location>
    <ligand>
        <name>substrate</name>
    </ligand>
</feature>
<dbReference type="Gene3D" id="3.40.50.1240">
    <property type="entry name" value="Phosphoglycerate mutase-like"/>
    <property type="match status" value="1"/>
</dbReference>
<dbReference type="GO" id="GO:0016791">
    <property type="term" value="F:phosphatase activity"/>
    <property type="evidence" value="ECO:0007669"/>
    <property type="project" value="TreeGrafter"/>
</dbReference>
<dbReference type="InterPro" id="IPR050275">
    <property type="entry name" value="PGM_Phosphatase"/>
</dbReference>
<reference evidence="4" key="1">
    <citation type="submission" date="2016-10" db="EMBL/GenBank/DDBJ databases">
        <authorList>
            <person name="Varghese N."/>
            <person name="Submissions S."/>
        </authorList>
    </citation>
    <scope>NUCLEOTIDE SEQUENCE [LARGE SCALE GENOMIC DNA]</scope>
    <source>
        <strain evidence="4">DSM 10002</strain>
    </source>
</reference>